<protein>
    <submittedName>
        <fullName evidence="1">Uncharacterized protein</fullName>
    </submittedName>
</protein>
<evidence type="ECO:0000313" key="1">
    <source>
        <dbReference type="EMBL" id="MQL76170.1"/>
    </source>
</evidence>
<gene>
    <name evidence="1" type="ORF">Taro_008542</name>
</gene>
<keyword evidence="2" id="KW-1185">Reference proteome</keyword>
<organism evidence="1 2">
    <name type="scientific">Colocasia esculenta</name>
    <name type="common">Wild taro</name>
    <name type="synonym">Arum esculentum</name>
    <dbReference type="NCBI Taxonomy" id="4460"/>
    <lineage>
        <taxon>Eukaryota</taxon>
        <taxon>Viridiplantae</taxon>
        <taxon>Streptophyta</taxon>
        <taxon>Embryophyta</taxon>
        <taxon>Tracheophyta</taxon>
        <taxon>Spermatophyta</taxon>
        <taxon>Magnoliopsida</taxon>
        <taxon>Liliopsida</taxon>
        <taxon>Araceae</taxon>
        <taxon>Aroideae</taxon>
        <taxon>Colocasieae</taxon>
        <taxon>Colocasia</taxon>
    </lineage>
</organism>
<sequence>MSQWPGLSPHKLCRDGLPCRDPEDGAKCPGGPGSGVLEVNAQRYPEGFLLTPLTGKGMVQVNITDWCMSTAIRWLSTATVSPEPISGI</sequence>
<reference evidence="1" key="1">
    <citation type="submission" date="2017-07" db="EMBL/GenBank/DDBJ databases">
        <title>Taro Niue Genome Assembly and Annotation.</title>
        <authorList>
            <person name="Atibalentja N."/>
            <person name="Keating K."/>
            <person name="Fields C.J."/>
        </authorList>
    </citation>
    <scope>NUCLEOTIDE SEQUENCE</scope>
    <source>
        <strain evidence="1">Niue_2</strain>
        <tissue evidence="1">Leaf</tissue>
    </source>
</reference>
<comment type="caution">
    <text evidence="1">The sequence shown here is derived from an EMBL/GenBank/DDBJ whole genome shotgun (WGS) entry which is preliminary data.</text>
</comment>
<name>A0A843U2M4_COLES</name>
<proteinExistence type="predicted"/>
<dbReference type="EMBL" id="NMUH01000284">
    <property type="protein sequence ID" value="MQL76170.1"/>
    <property type="molecule type" value="Genomic_DNA"/>
</dbReference>
<accession>A0A843U2M4</accession>
<dbReference type="AlphaFoldDB" id="A0A843U2M4"/>
<dbReference type="Proteomes" id="UP000652761">
    <property type="component" value="Unassembled WGS sequence"/>
</dbReference>
<evidence type="ECO:0000313" key="2">
    <source>
        <dbReference type="Proteomes" id="UP000652761"/>
    </source>
</evidence>